<accession>A0A1F8GFX1</accession>
<dbReference type="EMBL" id="MGKJ01000013">
    <property type="protein sequence ID" value="OGN24287.1"/>
    <property type="molecule type" value="Genomic_DNA"/>
</dbReference>
<dbReference type="AlphaFoldDB" id="A0A1F8GFX1"/>
<name>A0A1F8GFX1_9BACT</name>
<organism evidence="1 2">
    <name type="scientific">Candidatus Yanofskybacteria bacterium RIFCSPLOWO2_01_FULL_43_22</name>
    <dbReference type="NCBI Taxonomy" id="1802695"/>
    <lineage>
        <taxon>Bacteria</taxon>
        <taxon>Candidatus Yanofskyibacteriota</taxon>
    </lineage>
</organism>
<evidence type="ECO:0000313" key="1">
    <source>
        <dbReference type="EMBL" id="OGN24287.1"/>
    </source>
</evidence>
<evidence type="ECO:0000313" key="2">
    <source>
        <dbReference type="Proteomes" id="UP000178911"/>
    </source>
</evidence>
<proteinExistence type="predicted"/>
<dbReference type="Proteomes" id="UP000178911">
    <property type="component" value="Unassembled WGS sequence"/>
</dbReference>
<comment type="caution">
    <text evidence="1">The sequence shown here is derived from an EMBL/GenBank/DDBJ whole genome shotgun (WGS) entry which is preliminary data.</text>
</comment>
<dbReference type="STRING" id="1802695.A3A13_03870"/>
<protein>
    <submittedName>
        <fullName evidence="1">Uncharacterized protein</fullName>
    </submittedName>
</protein>
<reference evidence="1 2" key="1">
    <citation type="journal article" date="2016" name="Nat. Commun.">
        <title>Thousands of microbial genomes shed light on interconnected biogeochemical processes in an aquifer system.</title>
        <authorList>
            <person name="Anantharaman K."/>
            <person name="Brown C.T."/>
            <person name="Hug L.A."/>
            <person name="Sharon I."/>
            <person name="Castelle C.J."/>
            <person name="Probst A.J."/>
            <person name="Thomas B.C."/>
            <person name="Singh A."/>
            <person name="Wilkins M.J."/>
            <person name="Karaoz U."/>
            <person name="Brodie E.L."/>
            <person name="Williams K.H."/>
            <person name="Hubbard S.S."/>
            <person name="Banfield J.F."/>
        </authorList>
    </citation>
    <scope>NUCLEOTIDE SEQUENCE [LARGE SCALE GENOMIC DNA]</scope>
</reference>
<sequence>MTFKPKQLDPEAVKVFSETEVGTLLENIDGKLDLILEGQNGICEDIRVVKSGYQSLDKRVAKTEARLDVVEAR</sequence>
<gene>
    <name evidence="1" type="ORF">A3A13_03870</name>
</gene>